<evidence type="ECO:0000259" key="1">
    <source>
        <dbReference type="Pfam" id="PF12677"/>
    </source>
</evidence>
<evidence type="ECO:0000313" key="3">
    <source>
        <dbReference type="Proteomes" id="UP001597561"/>
    </source>
</evidence>
<accession>A0ABW5ZFW0</accession>
<name>A0ABW5ZFW0_9BACL</name>
<proteinExistence type="predicted"/>
<dbReference type="Pfam" id="PF12677">
    <property type="entry name" value="DUF3797"/>
    <property type="match status" value="1"/>
</dbReference>
<protein>
    <submittedName>
        <fullName evidence="2">DUF3797 domain-containing protein</fullName>
    </submittedName>
</protein>
<keyword evidence="3" id="KW-1185">Reference proteome</keyword>
<dbReference type="Proteomes" id="UP001597561">
    <property type="component" value="Unassembled WGS sequence"/>
</dbReference>
<organism evidence="2 3">
    <name type="scientific">Jeotgalibacillus terrae</name>
    <dbReference type="NCBI Taxonomy" id="587735"/>
    <lineage>
        <taxon>Bacteria</taxon>
        <taxon>Bacillati</taxon>
        <taxon>Bacillota</taxon>
        <taxon>Bacilli</taxon>
        <taxon>Bacillales</taxon>
        <taxon>Caryophanaceae</taxon>
        <taxon>Jeotgalibacillus</taxon>
    </lineage>
</organism>
<dbReference type="RefSeq" id="WP_204730105.1">
    <property type="nucleotide sequence ID" value="NZ_JAFBDK010000013.1"/>
</dbReference>
<feature type="domain" description="DUF3797" evidence="1">
    <location>
        <begin position="1"/>
        <end position="48"/>
    </location>
</feature>
<evidence type="ECO:0000313" key="2">
    <source>
        <dbReference type="EMBL" id="MFD2911381.1"/>
    </source>
</evidence>
<reference evidence="3" key="1">
    <citation type="journal article" date="2019" name="Int. J. Syst. Evol. Microbiol.">
        <title>The Global Catalogue of Microorganisms (GCM) 10K type strain sequencing project: providing services to taxonomists for standard genome sequencing and annotation.</title>
        <authorList>
            <consortium name="The Broad Institute Genomics Platform"/>
            <consortium name="The Broad Institute Genome Sequencing Center for Infectious Disease"/>
            <person name="Wu L."/>
            <person name="Ma J."/>
        </authorList>
    </citation>
    <scope>NUCLEOTIDE SEQUENCE [LARGE SCALE GENOMIC DNA]</scope>
    <source>
        <strain evidence="3">KCTC 13528</strain>
    </source>
</reference>
<comment type="caution">
    <text evidence="2">The sequence shown here is derived from an EMBL/GenBank/DDBJ whole genome shotgun (WGS) entry which is preliminary data.</text>
</comment>
<gene>
    <name evidence="2" type="ORF">ACFS5P_05795</name>
</gene>
<dbReference type="EMBL" id="JBHUPG010000009">
    <property type="protein sequence ID" value="MFD2911381.1"/>
    <property type="molecule type" value="Genomic_DNA"/>
</dbReference>
<sequence>MRLERLMELGKQHSKCPQCGSSKIGGGSGMIYVDDTTFRRTCKCGWKVEVKEEGGSKTHANISS</sequence>
<dbReference type="InterPro" id="IPR024256">
    <property type="entry name" value="DUF3797"/>
</dbReference>